<dbReference type="EMBL" id="CP124685">
    <property type="protein sequence ID" value="WGX74996.1"/>
    <property type="molecule type" value="Genomic_DNA"/>
</dbReference>
<evidence type="ECO:0000313" key="2">
    <source>
        <dbReference type="Proteomes" id="UP001239169"/>
    </source>
</evidence>
<dbReference type="Proteomes" id="UP001239169">
    <property type="component" value="Chromosome"/>
</dbReference>
<proteinExistence type="predicted"/>
<accession>A0ABY8R0C6</accession>
<keyword evidence="2" id="KW-1185">Reference proteome</keyword>
<name>A0ABY8R0C6_PARBF</name>
<organism evidence="1 2">
    <name type="scientific">Paraclostridium bifermentans</name>
    <name type="common">Clostridium bifermentans</name>
    <dbReference type="NCBI Taxonomy" id="1490"/>
    <lineage>
        <taxon>Bacteria</taxon>
        <taxon>Bacillati</taxon>
        <taxon>Bacillota</taxon>
        <taxon>Clostridia</taxon>
        <taxon>Peptostreptococcales</taxon>
        <taxon>Peptostreptococcaceae</taxon>
        <taxon>Paraclostridium</taxon>
    </lineage>
</organism>
<sequence length="360" mass="41778">MIIKDGDYKGKDLCAMFGWNYKSFQNDSTRYLETIKKYLNINKVGKGRGVMYTITNAPSSEISIIKGGNRKYTDDIEYLILSLLHKYHNSNPKELAFTRNELYKHCGLINSNFLIAKNNSKLFSCVLDIAPQALSECIKNIDDKLYSTLLSTLERLEKEKTLKFHKKFNIIQSSNRQGQVSNSEEYEAISKAETKILNIMNCANKKLVYLKGQGHEFKESVLLEVKDIIPNISSYYDVIVFDYNYNHISNRLKIIENTFPDKNFDTTIRALNERFSSNLSKLIKDKHLKAIEIFKEPFSPQGICLNYQSTSSYVTQQNALKNLIVNIDEPEVNISKFDESKYKELLRKFYNDYELIPFIE</sequence>
<protein>
    <submittedName>
        <fullName evidence="1">Uncharacterized protein</fullName>
    </submittedName>
</protein>
<reference evidence="1 2" key="1">
    <citation type="submission" date="2023-04" db="EMBL/GenBank/DDBJ databases">
        <title>Bacteria Genome Submission.</title>
        <authorList>
            <person name="Isaac P."/>
        </authorList>
    </citation>
    <scope>NUCLEOTIDE SEQUENCE [LARGE SCALE GENOMIC DNA]</scope>
    <source>
        <strain evidence="1 2">SampleS7P1</strain>
    </source>
</reference>
<evidence type="ECO:0000313" key="1">
    <source>
        <dbReference type="EMBL" id="WGX74996.1"/>
    </source>
</evidence>
<gene>
    <name evidence="1" type="ORF">QJS64_12880</name>
</gene>